<feature type="domain" description="Glycosyltransferase subfamily 4-like N-terminal" evidence="2">
    <location>
        <begin position="15"/>
        <end position="182"/>
    </location>
</feature>
<dbReference type="PANTHER" id="PTHR45947:SF3">
    <property type="entry name" value="SULFOQUINOVOSYL TRANSFERASE SQD2"/>
    <property type="match status" value="1"/>
</dbReference>
<dbReference type="Pfam" id="PF00534">
    <property type="entry name" value="Glycos_transf_1"/>
    <property type="match status" value="1"/>
</dbReference>
<dbReference type="PANTHER" id="PTHR45947">
    <property type="entry name" value="SULFOQUINOVOSYL TRANSFERASE SQD2"/>
    <property type="match status" value="1"/>
</dbReference>
<accession>A0A7X7R8B4</accession>
<dbReference type="InterPro" id="IPR050194">
    <property type="entry name" value="Glycosyltransferase_grp1"/>
</dbReference>
<dbReference type="InterPro" id="IPR028098">
    <property type="entry name" value="Glyco_trans_4-like_N"/>
</dbReference>
<dbReference type="EMBL" id="JAAYYV010000244">
    <property type="protein sequence ID" value="NLF54597.1"/>
    <property type="molecule type" value="Genomic_DNA"/>
</dbReference>
<reference evidence="3 4" key="1">
    <citation type="journal article" date="2020" name="Biotechnol. Biofuels">
        <title>New insights from the biogas microbiome by comprehensive genome-resolved metagenomics of nearly 1600 species originating from multiple anaerobic digesters.</title>
        <authorList>
            <person name="Campanaro S."/>
            <person name="Treu L."/>
            <person name="Rodriguez-R L.M."/>
            <person name="Kovalovszki A."/>
            <person name="Ziels R.M."/>
            <person name="Maus I."/>
            <person name="Zhu X."/>
            <person name="Kougias P.G."/>
            <person name="Basile A."/>
            <person name="Luo G."/>
            <person name="Schluter A."/>
            <person name="Konstantinidis K.T."/>
            <person name="Angelidaki I."/>
        </authorList>
    </citation>
    <scope>NUCLEOTIDE SEQUENCE [LARGE SCALE GENOMIC DNA]</scope>
    <source>
        <strain evidence="3">AS06rmzACSIP_256</strain>
    </source>
</reference>
<proteinExistence type="predicted"/>
<dbReference type="GO" id="GO:0016757">
    <property type="term" value="F:glycosyltransferase activity"/>
    <property type="evidence" value="ECO:0007669"/>
    <property type="project" value="InterPro"/>
</dbReference>
<evidence type="ECO:0000313" key="3">
    <source>
        <dbReference type="EMBL" id="NLF54597.1"/>
    </source>
</evidence>
<sequence length="395" mass="42669">MTRVLMVSDVYFPRVNGVSTSIATFRAALAELGVEVRLVVPRYADEADEEGIVRVAGRRVPRDPEDRLLSWRAMRAAVAREAADCALVHIQTPFVAHYAGTAAARAHRLPLLLTYHTFFEEYLHHYAPFLPAAMLRGLARKVSRAQCNTMDGVVVPSTAMRERLAGYGVTRPLHVLPTGIPLHDFAGGERARFRARHGIAADAPVALFIGRLAREKNVGFLLEVAARLRRELPGFRLVIAGEGPAAGELEAQAAALGLADTVRFVGYLDRRAALPDCYAAADAFVFASRTETQGLVLIEAMAAGLPVVALAAMGTIDILAPRRGALVAPDEVAGFAARVRELLSAPVRRQALAVEARRYSIEWGDAIMAGRLAGLYRRLLDAGRVEGRAIGCQPG</sequence>
<dbReference type="RefSeq" id="WP_068809114.1">
    <property type="nucleotide sequence ID" value="NZ_MBFM01000005.1"/>
</dbReference>
<dbReference type="Proteomes" id="UP000536534">
    <property type="component" value="Unassembled WGS sequence"/>
</dbReference>
<dbReference type="SUPFAM" id="SSF53756">
    <property type="entry name" value="UDP-Glycosyltransferase/glycogen phosphorylase"/>
    <property type="match status" value="1"/>
</dbReference>
<protein>
    <submittedName>
        <fullName evidence="3">Glycosyltransferase family 4 protein</fullName>
    </submittedName>
</protein>
<evidence type="ECO:0000313" key="4">
    <source>
        <dbReference type="Proteomes" id="UP000536534"/>
    </source>
</evidence>
<feature type="domain" description="Glycosyl transferase family 1" evidence="1">
    <location>
        <begin position="190"/>
        <end position="357"/>
    </location>
</feature>
<organism evidence="3 4">
    <name type="scientific">Thauera phenolivorans</name>
    <dbReference type="NCBI Taxonomy" id="1792543"/>
    <lineage>
        <taxon>Bacteria</taxon>
        <taxon>Pseudomonadati</taxon>
        <taxon>Pseudomonadota</taxon>
        <taxon>Betaproteobacteria</taxon>
        <taxon>Rhodocyclales</taxon>
        <taxon>Zoogloeaceae</taxon>
        <taxon>Thauera</taxon>
    </lineage>
</organism>
<dbReference type="OrthoDB" id="9802525at2"/>
<dbReference type="Pfam" id="PF13439">
    <property type="entry name" value="Glyco_transf_4"/>
    <property type="match status" value="1"/>
</dbReference>
<comment type="caution">
    <text evidence="3">The sequence shown here is derived from an EMBL/GenBank/DDBJ whole genome shotgun (WGS) entry which is preliminary data.</text>
</comment>
<dbReference type="AlphaFoldDB" id="A0A7X7R8B4"/>
<gene>
    <name evidence="3" type="ORF">GX576_09450</name>
</gene>
<dbReference type="InterPro" id="IPR001296">
    <property type="entry name" value="Glyco_trans_1"/>
</dbReference>
<evidence type="ECO:0000259" key="2">
    <source>
        <dbReference type="Pfam" id="PF13439"/>
    </source>
</evidence>
<evidence type="ECO:0000259" key="1">
    <source>
        <dbReference type="Pfam" id="PF00534"/>
    </source>
</evidence>
<name>A0A7X7R8B4_9RHOO</name>
<dbReference type="Gene3D" id="3.40.50.2000">
    <property type="entry name" value="Glycogen Phosphorylase B"/>
    <property type="match status" value="2"/>
</dbReference>
<keyword evidence="3" id="KW-0808">Transferase</keyword>